<dbReference type="CDD" id="cd07990">
    <property type="entry name" value="LPLAT_LCLAT1-like"/>
    <property type="match status" value="1"/>
</dbReference>
<dbReference type="EMBL" id="FQNC01000048">
    <property type="protein sequence ID" value="SGY79098.1"/>
    <property type="molecule type" value="Genomic_DNA"/>
</dbReference>
<keyword evidence="2" id="KW-0808">Transferase</keyword>
<protein>
    <submittedName>
        <fullName evidence="7">BQ5605_C008g05039 protein</fullName>
    </submittedName>
</protein>
<evidence type="ECO:0000256" key="1">
    <source>
        <dbReference type="ARBA" id="ARBA00008655"/>
    </source>
</evidence>
<evidence type="ECO:0000313" key="8">
    <source>
        <dbReference type="Proteomes" id="UP000249464"/>
    </source>
</evidence>
<dbReference type="GO" id="GO:0036149">
    <property type="term" value="P:phosphatidylinositol acyl-chain remodeling"/>
    <property type="evidence" value="ECO:0007669"/>
    <property type="project" value="TreeGrafter"/>
</dbReference>
<organism evidence="7 8">
    <name type="scientific">Microbotryum silenes-dioicae</name>
    <dbReference type="NCBI Taxonomy" id="796604"/>
    <lineage>
        <taxon>Eukaryota</taxon>
        <taxon>Fungi</taxon>
        <taxon>Dikarya</taxon>
        <taxon>Basidiomycota</taxon>
        <taxon>Pucciniomycotina</taxon>
        <taxon>Microbotryomycetes</taxon>
        <taxon>Microbotryales</taxon>
        <taxon>Microbotryaceae</taxon>
        <taxon>Microbotryum</taxon>
    </lineage>
</organism>
<dbReference type="Proteomes" id="UP000249464">
    <property type="component" value="Unassembled WGS sequence"/>
</dbReference>
<proteinExistence type="inferred from homology"/>
<keyword evidence="3" id="KW-0012">Acyltransferase</keyword>
<keyword evidence="8" id="KW-1185">Reference proteome</keyword>
<feature type="domain" description="Phospholipid/glycerol acyltransferase" evidence="6">
    <location>
        <begin position="211"/>
        <end position="336"/>
    </location>
</feature>
<dbReference type="PANTHER" id="PTHR10983">
    <property type="entry name" value="1-ACYLGLYCEROL-3-PHOSPHATE ACYLTRANSFERASE-RELATED"/>
    <property type="match status" value="1"/>
</dbReference>
<keyword evidence="5" id="KW-0812">Transmembrane</keyword>
<dbReference type="SUPFAM" id="SSF69593">
    <property type="entry name" value="Glycerol-3-phosphate (1)-acyltransferase"/>
    <property type="match status" value="1"/>
</dbReference>
<accession>A0A2X0PDN5</accession>
<dbReference type="InterPro" id="IPR002123">
    <property type="entry name" value="Plipid/glycerol_acylTrfase"/>
</dbReference>
<dbReference type="Pfam" id="PF16076">
    <property type="entry name" value="Acyltransf_C"/>
    <property type="match status" value="1"/>
</dbReference>
<comment type="similarity">
    <text evidence="1">Belongs to the 1-acyl-sn-glycerol-3-phosphate acyltransferase family.</text>
</comment>
<dbReference type="Pfam" id="PF01553">
    <property type="entry name" value="Acyltransferase"/>
    <property type="match status" value="1"/>
</dbReference>
<feature type="transmembrane region" description="Helical" evidence="5">
    <location>
        <begin position="69"/>
        <end position="98"/>
    </location>
</feature>
<name>A0A2X0PDN5_9BASI</name>
<evidence type="ECO:0000256" key="4">
    <source>
        <dbReference type="SAM" id="MobiDB-lite"/>
    </source>
</evidence>
<evidence type="ECO:0000313" key="7">
    <source>
        <dbReference type="EMBL" id="SGY79098.1"/>
    </source>
</evidence>
<sequence length="555" mass="62189">MSDSAGLRQRKAAVASSLSSLAIGDASSARGTDDEAEHESASSRRNSITSIPIKERKAPLSRGRSVLTVLLFLVILVPVHCGQLLFYPLSFVPATIVARRTAHKRRLRIAGHSKLHSTGKANNSSVFETHYKCLGFAGGLRELYWWGIERTSETFSTLLVFICAPSKIVLTVDDSLDLAELYKKDPETGCMKLNLDKRAGEQSTLSLYSQAIYMSNHQMYADWIYTWALFYAAGLHGYVRIFLKASLKHIPIAGPAMRLWSFIFLKNWTQDRKSVGNQIFHLGRRAQRHDRKMAMLIFPEATLVSVLTRPKSKAYADKIGVKDLRHCLLPKSTGLLFTLRTLKLKVDDLALYDLTVSRSSRGYHRIGYPGIPSGGYAQSYYTLQSIFAASQGPDQVSMHLRKINLADIPIGNVDRSLTPVQLDDALTAEERKTFDEWVRARWTEKDELMDGYYKTGAFEAKESQRTEWPVKVTSWDDWLSIAAQLFALYAIWRISVWSWRFYHSSSIGASPWKSMWKLYTDAVMQNYLKTPPGVGDHPLGAPGPAGAGMGAAMGM</sequence>
<evidence type="ECO:0000256" key="3">
    <source>
        <dbReference type="ARBA" id="ARBA00023315"/>
    </source>
</evidence>
<dbReference type="InterPro" id="IPR032098">
    <property type="entry name" value="Acyltransf_C"/>
</dbReference>
<evidence type="ECO:0000256" key="5">
    <source>
        <dbReference type="SAM" id="Phobius"/>
    </source>
</evidence>
<dbReference type="PANTHER" id="PTHR10983:SF16">
    <property type="entry name" value="LYSOCARDIOLIPIN ACYLTRANSFERASE 1"/>
    <property type="match status" value="1"/>
</dbReference>
<feature type="region of interest" description="Disordered" evidence="4">
    <location>
        <begin position="25"/>
        <end position="48"/>
    </location>
</feature>
<dbReference type="AlphaFoldDB" id="A0A2X0PDN5"/>
<dbReference type="STRING" id="796604.A0A2X0PDN5"/>
<dbReference type="GO" id="GO:0016746">
    <property type="term" value="F:acyltransferase activity"/>
    <property type="evidence" value="ECO:0007669"/>
    <property type="project" value="UniProtKB-KW"/>
</dbReference>
<gene>
    <name evidence="7" type="primary">BQ5605_C008g05039</name>
    <name evidence="7" type="ORF">BQ5605_C008G05039</name>
</gene>
<evidence type="ECO:0000259" key="6">
    <source>
        <dbReference type="SMART" id="SM00563"/>
    </source>
</evidence>
<dbReference type="GO" id="GO:0005783">
    <property type="term" value="C:endoplasmic reticulum"/>
    <property type="evidence" value="ECO:0007669"/>
    <property type="project" value="TreeGrafter"/>
</dbReference>
<dbReference type="SMART" id="SM00563">
    <property type="entry name" value="PlsC"/>
    <property type="match status" value="1"/>
</dbReference>
<evidence type="ECO:0000256" key="2">
    <source>
        <dbReference type="ARBA" id="ARBA00022679"/>
    </source>
</evidence>
<reference evidence="7 8" key="1">
    <citation type="submission" date="2016-11" db="EMBL/GenBank/DDBJ databases">
        <authorList>
            <person name="Jaros S."/>
            <person name="Januszkiewicz K."/>
            <person name="Wedrychowicz H."/>
        </authorList>
    </citation>
    <scope>NUCLEOTIDE SEQUENCE [LARGE SCALE GENOMIC DNA]</scope>
</reference>
<keyword evidence="5" id="KW-1133">Transmembrane helix</keyword>
<keyword evidence="5" id="KW-0472">Membrane</keyword>